<dbReference type="Pfam" id="PF07679">
    <property type="entry name" value="I-set"/>
    <property type="match status" value="3"/>
</dbReference>
<dbReference type="SUPFAM" id="SSF48726">
    <property type="entry name" value="Immunoglobulin"/>
    <property type="match status" value="3"/>
</dbReference>
<reference evidence="8" key="1">
    <citation type="submission" date="2017-05" db="EMBL/GenBank/DDBJ databases">
        <title>Cloning of Dscam genes from the insect species.</title>
        <authorList>
            <person name="Shi Y."/>
            <person name="Jin Y."/>
        </authorList>
    </citation>
    <scope>NUCLEOTIDE SEQUENCE</scope>
</reference>
<feature type="region of interest" description="Disordered" evidence="4">
    <location>
        <begin position="695"/>
        <end position="730"/>
    </location>
</feature>
<dbReference type="GO" id="GO:0009653">
    <property type="term" value="P:anatomical structure morphogenesis"/>
    <property type="evidence" value="ECO:0007669"/>
    <property type="project" value="UniProtKB-ARBA"/>
</dbReference>
<dbReference type="InterPro" id="IPR003961">
    <property type="entry name" value="FN3_dom"/>
</dbReference>
<feature type="domain" description="Fibronectin type-III" evidence="7">
    <location>
        <begin position="324"/>
        <end position="421"/>
    </location>
</feature>
<dbReference type="GO" id="GO:0030154">
    <property type="term" value="P:cell differentiation"/>
    <property type="evidence" value="ECO:0007669"/>
    <property type="project" value="UniProtKB-ARBA"/>
</dbReference>
<evidence type="ECO:0000259" key="6">
    <source>
        <dbReference type="PROSITE" id="PS50835"/>
    </source>
</evidence>
<protein>
    <submittedName>
        <fullName evidence="8">SDscam-r1</fullName>
    </submittedName>
</protein>
<dbReference type="InterPro" id="IPR007110">
    <property type="entry name" value="Ig-like_dom"/>
</dbReference>
<dbReference type="OrthoDB" id="8923679at2759"/>
<keyword evidence="5" id="KW-1133">Transmembrane helix</keyword>
<dbReference type="InterPro" id="IPR003599">
    <property type="entry name" value="Ig_sub"/>
</dbReference>
<keyword evidence="1" id="KW-0677">Repeat</keyword>
<feature type="compositionally biased region" description="Polar residues" evidence="4">
    <location>
        <begin position="408"/>
        <end position="421"/>
    </location>
</feature>
<evidence type="ECO:0000259" key="7">
    <source>
        <dbReference type="PROSITE" id="PS50853"/>
    </source>
</evidence>
<dbReference type="SUPFAM" id="SSF49265">
    <property type="entry name" value="Fibronectin type III"/>
    <property type="match status" value="2"/>
</dbReference>
<dbReference type="FunFam" id="2.60.40.10:FF:000032">
    <property type="entry name" value="palladin isoform X1"/>
    <property type="match status" value="2"/>
</dbReference>
<dbReference type="CDD" id="cd00063">
    <property type="entry name" value="FN3"/>
    <property type="match status" value="3"/>
</dbReference>
<name>A0A2U7QV10_LIMPO</name>
<dbReference type="InterPro" id="IPR036179">
    <property type="entry name" value="Ig-like_dom_sf"/>
</dbReference>
<dbReference type="Gene3D" id="2.60.40.10">
    <property type="entry name" value="Immunoglobulins"/>
    <property type="match status" value="6"/>
</dbReference>
<dbReference type="EMBL" id="MF106051">
    <property type="protein sequence ID" value="AUY61873.1"/>
    <property type="molecule type" value="mRNA"/>
</dbReference>
<dbReference type="PANTHER" id="PTHR13817:SF102">
    <property type="entry name" value="DOWN SYNDROME CELL ADHESION MOLECULE-LIKE PROTEIN DSCAM2"/>
    <property type="match status" value="1"/>
</dbReference>
<feature type="domain" description="Fibronectin type-III" evidence="7">
    <location>
        <begin position="426"/>
        <end position="523"/>
    </location>
</feature>
<dbReference type="SMART" id="SM00408">
    <property type="entry name" value="IGc2"/>
    <property type="match status" value="3"/>
</dbReference>
<feature type="transmembrane region" description="Helical" evidence="5">
    <location>
        <begin position="641"/>
        <end position="666"/>
    </location>
</feature>
<dbReference type="PROSITE" id="PS50853">
    <property type="entry name" value="FN3"/>
    <property type="match status" value="3"/>
</dbReference>
<keyword evidence="5" id="KW-0812">Transmembrane</keyword>
<keyword evidence="5" id="KW-0472">Membrane</keyword>
<dbReference type="InterPro" id="IPR003598">
    <property type="entry name" value="Ig_sub2"/>
</dbReference>
<dbReference type="InterPro" id="IPR036116">
    <property type="entry name" value="FN3_sf"/>
</dbReference>
<proteinExistence type="evidence at transcript level"/>
<feature type="domain" description="Ig-like" evidence="6">
    <location>
        <begin position="222"/>
        <end position="334"/>
    </location>
</feature>
<evidence type="ECO:0000256" key="1">
    <source>
        <dbReference type="ARBA" id="ARBA00022737"/>
    </source>
</evidence>
<dbReference type="Pfam" id="PF00041">
    <property type="entry name" value="fn3"/>
    <property type="match status" value="3"/>
</dbReference>
<feature type="domain" description="Ig-like" evidence="6">
    <location>
        <begin position="37"/>
        <end position="129"/>
    </location>
</feature>
<accession>A0A2U7QV10</accession>
<evidence type="ECO:0000256" key="5">
    <source>
        <dbReference type="SAM" id="Phobius"/>
    </source>
</evidence>
<organism evidence="8">
    <name type="scientific">Limulus polyphemus</name>
    <name type="common">Atlantic horseshoe crab</name>
    <dbReference type="NCBI Taxonomy" id="6850"/>
    <lineage>
        <taxon>Eukaryota</taxon>
        <taxon>Metazoa</taxon>
        <taxon>Ecdysozoa</taxon>
        <taxon>Arthropoda</taxon>
        <taxon>Chelicerata</taxon>
        <taxon>Merostomata</taxon>
        <taxon>Xiphosura</taxon>
        <taxon>Limulidae</taxon>
        <taxon>Limulus</taxon>
    </lineage>
</organism>
<sequence>MKSVCDYPKFWKPSTTVQLSYIFTLILLNFAASQKVPRLNPFFFPNGLHEGQRARVVCTTYQGDPPFKFNWFKDGQDLPAILDTDIRQLDDYTFSLTIDPVKIHHSGNYTCLVSNHLGSDKKTANLLVTGPPKWLVEPTDATIQAGGTAVVDCKVTGSPAPRVTWKRVRDDLSTTGSLQVANNGSLVITGAQKSQEGMYECSAENGIGVALVKRVQVQILVPPIVEQKFKVITVEAGRDAVLECSVKGEEPLFVEWLKDKKPLNRLDDLSKRSRTEQLPSGEGGIKALLRVSSAQRNDGGLYNCSASNRYGEDNMIIRVVVLEPPSSPSKVEISQIWSRSVRVQWAHDDSGNSPVINHTIEYQQLTDVEPVGKNVTIQGSANSALLRNLQPATAYRLLVRAHNEIGSSQPSESVQFNTASEEPSAPPRNIGIKDVGATFVIVTWEPPARKEWNGPLKGFYVGYRLSQNPKHYTFFTAPYENGTVQFLLRGLQRSSSYSLIVKAFNDVGSSPPSEEKYFRTRDGEPPPSPLLTVVNSNEESLQLQWNVLGEGSERISGFSLHYRLENGYWNEITISESSQTSYTLTNLQKEQLYHVYVVAHSRYGNSEPSDTITARTSSQVTKTDNADTGHSIHNLDLSETLYIVVPVVAAAVIVVVIAIAICVCMITKRSRPPVQKPYADFSRDPNFKYTATMQRRQELSPPIHPRSESTLKKPPSSAYSTLKTKRSDMTEEPIYETVLDEMKSMLQEPKSVPTIQSNVDKATV</sequence>
<evidence type="ECO:0000256" key="3">
    <source>
        <dbReference type="ARBA" id="ARBA00023319"/>
    </source>
</evidence>
<dbReference type="InterPro" id="IPR013783">
    <property type="entry name" value="Ig-like_fold"/>
</dbReference>
<evidence type="ECO:0000256" key="4">
    <source>
        <dbReference type="SAM" id="MobiDB-lite"/>
    </source>
</evidence>
<dbReference type="InterPro" id="IPR050964">
    <property type="entry name" value="Striated_Muscle_Regulatory"/>
</dbReference>
<feature type="domain" description="Ig-like" evidence="6">
    <location>
        <begin position="132"/>
        <end position="218"/>
    </location>
</feature>
<feature type="region of interest" description="Disordered" evidence="4">
    <location>
        <begin position="408"/>
        <end position="429"/>
    </location>
</feature>
<dbReference type="FunFam" id="2.60.40.10:FF:000028">
    <property type="entry name" value="Neuronal cell adhesion molecule"/>
    <property type="match status" value="1"/>
</dbReference>
<dbReference type="FunFam" id="2.60.40.10:FF:000333">
    <property type="entry name" value="Down syndrome cell adhesion molecule"/>
    <property type="match status" value="1"/>
</dbReference>
<keyword evidence="3" id="KW-0393">Immunoglobulin domain</keyword>
<evidence type="ECO:0000256" key="2">
    <source>
        <dbReference type="ARBA" id="ARBA00023157"/>
    </source>
</evidence>
<feature type="domain" description="Fibronectin type-III" evidence="7">
    <location>
        <begin position="526"/>
        <end position="619"/>
    </location>
</feature>
<dbReference type="SMART" id="SM00409">
    <property type="entry name" value="IG"/>
    <property type="match status" value="3"/>
</dbReference>
<keyword evidence="2" id="KW-1015">Disulfide bond</keyword>
<dbReference type="InterPro" id="IPR013098">
    <property type="entry name" value="Ig_I-set"/>
</dbReference>
<dbReference type="PROSITE" id="PS50835">
    <property type="entry name" value="IG_LIKE"/>
    <property type="match status" value="3"/>
</dbReference>
<evidence type="ECO:0000313" key="8">
    <source>
        <dbReference type="EMBL" id="AUY61873.1"/>
    </source>
</evidence>
<dbReference type="AlphaFoldDB" id="A0A2U7QV10"/>
<dbReference type="SMART" id="SM00060">
    <property type="entry name" value="FN3"/>
    <property type="match status" value="3"/>
</dbReference>
<dbReference type="PANTHER" id="PTHR13817">
    <property type="entry name" value="TITIN"/>
    <property type="match status" value="1"/>
</dbReference>